<name>A0A5B9Q9A6_9BACT</name>
<comment type="similarity">
    <text evidence="4">Belongs to the Maf family.</text>
</comment>
<protein>
    <recommendedName>
        <fullName evidence="4">Nucleoside triphosphate pyrophosphatase</fullName>
        <ecNumber evidence="4">3.6.1.9</ecNumber>
    </recommendedName>
    <alternativeName>
        <fullName evidence="4">Nucleotide pyrophosphatase</fullName>
        <shortName evidence="4">Nucleotide PPase</shortName>
    </alternativeName>
</protein>
<dbReference type="AlphaFoldDB" id="A0A5B9Q9A6"/>
<dbReference type="PANTHER" id="PTHR43213:SF5">
    <property type="entry name" value="BIFUNCTIONAL DTTP_UTP PYROPHOSPHATASE_METHYLTRANSFERASE PROTEIN-RELATED"/>
    <property type="match status" value="1"/>
</dbReference>
<evidence type="ECO:0000313" key="5">
    <source>
        <dbReference type="EMBL" id="QEG35597.1"/>
    </source>
</evidence>
<dbReference type="Proteomes" id="UP000323917">
    <property type="component" value="Chromosome"/>
</dbReference>
<gene>
    <name evidence="5" type="primary">yhdE</name>
    <name evidence="5" type="ORF">Pr1d_28990</name>
</gene>
<sequence>MSQFRIILASSSPQRKALLSGAGYEFEVMPPDESVESGICSNCGPAELVLDLSARKAAHIASRLLANLAQPTLIVACDTVAECRGTILGKPHDEEHARAILEQLRGTRHRVYSGLCLWLLSPDSKTAPRTRIAITELEMQNLSDAEIDEYLATGLWQGKAGAFGIQDHPNWLSIVQGSESNVIGLPMELLAEMMGDS</sequence>
<dbReference type="CDD" id="cd00555">
    <property type="entry name" value="Maf"/>
    <property type="match status" value="1"/>
</dbReference>
<comment type="catalytic activity">
    <reaction evidence="4">
        <text>a 2'-deoxyribonucleoside 5'-triphosphate + H2O = a 2'-deoxyribonucleoside 5'-phosphate + diphosphate + H(+)</text>
        <dbReference type="Rhea" id="RHEA:44644"/>
        <dbReference type="ChEBI" id="CHEBI:15377"/>
        <dbReference type="ChEBI" id="CHEBI:15378"/>
        <dbReference type="ChEBI" id="CHEBI:33019"/>
        <dbReference type="ChEBI" id="CHEBI:61560"/>
        <dbReference type="ChEBI" id="CHEBI:65317"/>
        <dbReference type="EC" id="3.6.1.9"/>
    </reaction>
</comment>
<dbReference type="RefSeq" id="WP_148074097.1">
    <property type="nucleotide sequence ID" value="NZ_CP042913.1"/>
</dbReference>
<dbReference type="PIRSF" id="PIRSF006305">
    <property type="entry name" value="Maf"/>
    <property type="match status" value="1"/>
</dbReference>
<dbReference type="InterPro" id="IPR029001">
    <property type="entry name" value="ITPase-like_fam"/>
</dbReference>
<evidence type="ECO:0000256" key="2">
    <source>
        <dbReference type="ARBA" id="ARBA00022801"/>
    </source>
</evidence>
<comment type="caution">
    <text evidence="4">Lacks conserved residue(s) required for the propagation of feature annotation.</text>
</comment>
<dbReference type="GO" id="GO:0005737">
    <property type="term" value="C:cytoplasm"/>
    <property type="evidence" value="ECO:0007669"/>
    <property type="project" value="UniProtKB-SubCell"/>
</dbReference>
<keyword evidence="2 4" id="KW-0378">Hydrolase</keyword>
<keyword evidence="3 4" id="KW-0546">Nucleotide metabolism</keyword>
<evidence type="ECO:0000256" key="4">
    <source>
        <dbReference type="HAMAP-Rule" id="MF_00528"/>
    </source>
</evidence>
<dbReference type="InterPro" id="IPR003697">
    <property type="entry name" value="Maf-like"/>
</dbReference>
<comment type="cofactor">
    <cofactor evidence="1 4">
        <name>a divalent metal cation</name>
        <dbReference type="ChEBI" id="CHEBI:60240"/>
    </cofactor>
</comment>
<dbReference type="OrthoDB" id="9807767at2"/>
<dbReference type="SUPFAM" id="SSF52972">
    <property type="entry name" value="ITPase-like"/>
    <property type="match status" value="1"/>
</dbReference>
<dbReference type="KEGG" id="bgok:Pr1d_28990"/>
<dbReference type="HAMAP" id="MF_00528">
    <property type="entry name" value="Maf"/>
    <property type="match status" value="1"/>
</dbReference>
<accession>A0A5B9Q9A6</accession>
<keyword evidence="4" id="KW-0963">Cytoplasm</keyword>
<dbReference type="EC" id="3.6.1.9" evidence="4"/>
<comment type="function">
    <text evidence="4">Nucleoside triphosphate pyrophosphatase. May have a dual role in cell division arrest and in preventing the incorporation of modified nucleotides into cellular nucleic acids.</text>
</comment>
<dbReference type="NCBIfam" id="TIGR00172">
    <property type="entry name" value="maf"/>
    <property type="match status" value="1"/>
</dbReference>
<dbReference type="GO" id="GO:0009117">
    <property type="term" value="P:nucleotide metabolic process"/>
    <property type="evidence" value="ECO:0007669"/>
    <property type="project" value="UniProtKB-KW"/>
</dbReference>
<evidence type="ECO:0000256" key="1">
    <source>
        <dbReference type="ARBA" id="ARBA00001968"/>
    </source>
</evidence>
<proteinExistence type="inferred from homology"/>
<comment type="catalytic activity">
    <reaction evidence="4">
        <text>a ribonucleoside 5'-triphosphate + H2O = a ribonucleoside 5'-phosphate + diphosphate + H(+)</text>
        <dbReference type="Rhea" id="RHEA:23996"/>
        <dbReference type="ChEBI" id="CHEBI:15377"/>
        <dbReference type="ChEBI" id="CHEBI:15378"/>
        <dbReference type="ChEBI" id="CHEBI:33019"/>
        <dbReference type="ChEBI" id="CHEBI:58043"/>
        <dbReference type="ChEBI" id="CHEBI:61557"/>
        <dbReference type="EC" id="3.6.1.9"/>
    </reaction>
</comment>
<comment type="subcellular location">
    <subcellularLocation>
        <location evidence="4">Cytoplasm</location>
    </subcellularLocation>
</comment>
<dbReference type="EMBL" id="CP042913">
    <property type="protein sequence ID" value="QEG35597.1"/>
    <property type="molecule type" value="Genomic_DNA"/>
</dbReference>
<evidence type="ECO:0000256" key="3">
    <source>
        <dbReference type="ARBA" id="ARBA00023080"/>
    </source>
</evidence>
<dbReference type="Pfam" id="PF02545">
    <property type="entry name" value="Maf"/>
    <property type="match status" value="1"/>
</dbReference>
<dbReference type="GO" id="GO:0047429">
    <property type="term" value="F:nucleoside triphosphate diphosphatase activity"/>
    <property type="evidence" value="ECO:0007669"/>
    <property type="project" value="UniProtKB-EC"/>
</dbReference>
<evidence type="ECO:0000313" key="6">
    <source>
        <dbReference type="Proteomes" id="UP000323917"/>
    </source>
</evidence>
<feature type="active site" description="Proton acceptor" evidence="4">
    <location>
        <position position="78"/>
    </location>
</feature>
<reference evidence="5 6" key="1">
    <citation type="submission" date="2019-08" db="EMBL/GenBank/DDBJ databases">
        <title>Deep-cultivation of Planctomycetes and their phenomic and genomic characterization uncovers novel biology.</title>
        <authorList>
            <person name="Wiegand S."/>
            <person name="Jogler M."/>
            <person name="Boedeker C."/>
            <person name="Pinto D."/>
            <person name="Vollmers J."/>
            <person name="Rivas-Marin E."/>
            <person name="Kohn T."/>
            <person name="Peeters S.H."/>
            <person name="Heuer A."/>
            <person name="Rast P."/>
            <person name="Oberbeckmann S."/>
            <person name="Bunk B."/>
            <person name="Jeske O."/>
            <person name="Meyerdierks A."/>
            <person name="Storesund J.E."/>
            <person name="Kallscheuer N."/>
            <person name="Luecker S."/>
            <person name="Lage O.M."/>
            <person name="Pohl T."/>
            <person name="Merkel B.J."/>
            <person name="Hornburger P."/>
            <person name="Mueller R.-W."/>
            <person name="Bruemmer F."/>
            <person name="Labrenz M."/>
            <person name="Spormann A.M."/>
            <person name="Op den Camp H."/>
            <person name="Overmann J."/>
            <person name="Amann R."/>
            <person name="Jetten M.S.M."/>
            <person name="Mascher T."/>
            <person name="Medema M.H."/>
            <person name="Devos D.P."/>
            <person name="Kaster A.-K."/>
            <person name="Ovreas L."/>
            <person name="Rohde M."/>
            <person name="Galperin M.Y."/>
            <person name="Jogler C."/>
        </authorList>
    </citation>
    <scope>NUCLEOTIDE SEQUENCE [LARGE SCALE GENOMIC DNA]</scope>
    <source>
        <strain evidence="5 6">Pr1d</strain>
    </source>
</reference>
<dbReference type="PANTHER" id="PTHR43213">
    <property type="entry name" value="BIFUNCTIONAL DTTP/UTP PYROPHOSPHATASE/METHYLTRANSFERASE PROTEIN-RELATED"/>
    <property type="match status" value="1"/>
</dbReference>
<dbReference type="Gene3D" id="3.90.950.10">
    <property type="match status" value="1"/>
</dbReference>
<keyword evidence="6" id="KW-1185">Reference proteome</keyword>
<organism evidence="5 6">
    <name type="scientific">Bythopirellula goksoeyrii</name>
    <dbReference type="NCBI Taxonomy" id="1400387"/>
    <lineage>
        <taxon>Bacteria</taxon>
        <taxon>Pseudomonadati</taxon>
        <taxon>Planctomycetota</taxon>
        <taxon>Planctomycetia</taxon>
        <taxon>Pirellulales</taxon>
        <taxon>Lacipirellulaceae</taxon>
        <taxon>Bythopirellula</taxon>
    </lineage>
</organism>